<dbReference type="InterPro" id="IPR027417">
    <property type="entry name" value="P-loop_NTPase"/>
</dbReference>
<keyword evidence="1" id="KW-0540">Nuclease</keyword>
<evidence type="ECO:0000256" key="4">
    <source>
        <dbReference type="ARBA" id="ARBA00022801"/>
    </source>
</evidence>
<evidence type="ECO:0000256" key="2">
    <source>
        <dbReference type="ARBA" id="ARBA00022741"/>
    </source>
</evidence>
<dbReference type="InterPro" id="IPR049035">
    <property type="entry name" value="ADDB_N"/>
</dbReference>
<feature type="domain" description="ATP-dependent helicase/deoxyribonuclease subunit B N-terminal" evidence="11">
    <location>
        <begin position="29"/>
        <end position="306"/>
    </location>
</feature>
<proteinExistence type="predicted"/>
<dbReference type="InterPro" id="IPR011604">
    <property type="entry name" value="PDDEXK-like_dom_sf"/>
</dbReference>
<evidence type="ECO:0000256" key="9">
    <source>
        <dbReference type="ARBA" id="ARBA00023204"/>
    </source>
</evidence>
<dbReference type="EMBL" id="CP034465">
    <property type="protein sequence ID" value="AZP05427.1"/>
    <property type="molecule type" value="Genomic_DNA"/>
</dbReference>
<evidence type="ECO:0000313" key="12">
    <source>
        <dbReference type="EMBL" id="AZP05427.1"/>
    </source>
</evidence>
<keyword evidence="8" id="KW-0238">DNA-binding</keyword>
<keyword evidence="5 12" id="KW-0347">Helicase</keyword>
<keyword evidence="6 12" id="KW-0269">Exonuclease</keyword>
<dbReference type="PANTHER" id="PTHR30591:SF1">
    <property type="entry name" value="RECBCD ENZYME SUBUNIT RECC"/>
    <property type="match status" value="1"/>
</dbReference>
<dbReference type="Gene3D" id="3.40.50.300">
    <property type="entry name" value="P-loop containing nucleotide triphosphate hydrolases"/>
    <property type="match status" value="3"/>
</dbReference>
<evidence type="ECO:0000259" key="11">
    <source>
        <dbReference type="Pfam" id="PF21445"/>
    </source>
</evidence>
<dbReference type="GO" id="GO:0003677">
    <property type="term" value="F:DNA binding"/>
    <property type="evidence" value="ECO:0007669"/>
    <property type="project" value="UniProtKB-KW"/>
</dbReference>
<evidence type="ECO:0000256" key="5">
    <source>
        <dbReference type="ARBA" id="ARBA00022806"/>
    </source>
</evidence>
<evidence type="ECO:0000313" key="13">
    <source>
        <dbReference type="Proteomes" id="UP000273326"/>
    </source>
</evidence>
<dbReference type="Pfam" id="PF21445">
    <property type="entry name" value="ADDB_N"/>
    <property type="match status" value="1"/>
</dbReference>
<dbReference type="GO" id="GO:0004386">
    <property type="term" value="F:helicase activity"/>
    <property type="evidence" value="ECO:0007669"/>
    <property type="project" value="UniProtKB-KW"/>
</dbReference>
<dbReference type="KEGG" id="jeh:EJN90_12650"/>
<gene>
    <name evidence="12" type="ORF">EJN90_12650</name>
</gene>
<keyword evidence="9" id="KW-0234">DNA repair</keyword>
<feature type="domain" description="PD-(D/E)XK endonuclease-like" evidence="10">
    <location>
        <begin position="843"/>
        <end position="1090"/>
    </location>
</feature>
<evidence type="ECO:0000256" key="3">
    <source>
        <dbReference type="ARBA" id="ARBA00022763"/>
    </source>
</evidence>
<dbReference type="GO" id="GO:0005524">
    <property type="term" value="F:ATP binding"/>
    <property type="evidence" value="ECO:0007669"/>
    <property type="project" value="UniProtKB-KW"/>
</dbReference>
<accession>A0A3Q9BLU4</accession>
<keyword evidence="13" id="KW-1185">Reference proteome</keyword>
<keyword evidence="4" id="KW-0378">Hydrolase</keyword>
<protein>
    <submittedName>
        <fullName evidence="12">Helicase-exonuclease AddAB subunit AddB</fullName>
    </submittedName>
</protein>
<dbReference type="SUPFAM" id="SSF52540">
    <property type="entry name" value="P-loop containing nucleoside triphosphate hydrolases"/>
    <property type="match status" value="1"/>
</dbReference>
<dbReference type="AlphaFoldDB" id="A0A3Q9BLU4"/>
<dbReference type="InterPro" id="IPR038726">
    <property type="entry name" value="PDDEXK_AddAB-type"/>
</dbReference>
<dbReference type="PANTHER" id="PTHR30591">
    <property type="entry name" value="RECBCD ENZYME SUBUNIT RECC"/>
    <property type="match status" value="1"/>
</dbReference>
<dbReference type="Gene3D" id="3.90.320.10">
    <property type="match status" value="1"/>
</dbReference>
<evidence type="ECO:0000256" key="7">
    <source>
        <dbReference type="ARBA" id="ARBA00022840"/>
    </source>
</evidence>
<evidence type="ECO:0000256" key="1">
    <source>
        <dbReference type="ARBA" id="ARBA00022722"/>
    </source>
</evidence>
<organism evidence="12 13">
    <name type="scientific">Jeotgalibaca ciconiae</name>
    <dbReference type="NCBI Taxonomy" id="2496265"/>
    <lineage>
        <taxon>Bacteria</taxon>
        <taxon>Bacillati</taxon>
        <taxon>Bacillota</taxon>
        <taxon>Bacilli</taxon>
        <taxon>Lactobacillales</taxon>
        <taxon>Carnobacteriaceae</taxon>
        <taxon>Jeotgalibaca</taxon>
    </lineage>
</organism>
<evidence type="ECO:0000256" key="6">
    <source>
        <dbReference type="ARBA" id="ARBA00022839"/>
    </source>
</evidence>
<keyword evidence="2" id="KW-0547">Nucleotide-binding</keyword>
<dbReference type="Proteomes" id="UP000273326">
    <property type="component" value="Chromosome"/>
</dbReference>
<dbReference type="OrthoDB" id="9758506at2"/>
<reference evidence="13" key="1">
    <citation type="submission" date="2018-12" db="EMBL/GenBank/DDBJ databases">
        <title>Complete genome sequencing of Jeotgalibaca sp. H21T32.</title>
        <authorList>
            <person name="Bae J.-W."/>
            <person name="Lee S.-Y."/>
        </authorList>
    </citation>
    <scope>NUCLEOTIDE SEQUENCE [LARGE SCALE GENOMIC DNA]</scope>
    <source>
        <strain evidence="13">H21T32</strain>
    </source>
</reference>
<sequence length="1230" mass="143521">MKYDKIVNDIIIRKYSQLRKEDGCMTLQFIIGQGTADKRTEYIQDIKQIMNEQPDAKFFIIVPEHAKFEGEMKILEKLWKSDEEEDSPFIGSINLQIFSFSRLAWFFLKDKEVFQKKRLSDSGISMLLRKLLLDSKEEFILFRREIEKEGFIQQLTDLFKEFKAGNISVEDLEASISYQSDSPRLLDQQQKIREILSIYKKYCTVVDENYIQYEFLLESLANCIYETNAENTYLYIDGYYYFSAQELQIIQAFLHQAARVSVILDLDKAYVEGPPELTNLFHAAGSTYFQLYQFARSKNIPILHDKKIVSQTDGYQEGIIQLDNYWIQSTSGSKQSPTLQLENKHFEKEIEIWSCDTKQAEIFHIANSINRLVVEKGYRYKDFIILARRVEDYETILKPLFQKANLEVFYDKAEEMRHHPFTDFIDSLFRVRFNYWRYPDIMRLLRTELLIPTVENNEDLSIKQKKELLKEYRDTIDKTENILLAYGYEGNAWFQKNEWSAYRFSEVDEELQSENQPLGMAEANKIKVFLQSRLLPFYKKLQAVKTGREAATVIYQFLEKNRIDEQIIFWRDAAIEDNDLEKARQHEQLWKTFILLLDEYVETLGDTPFDARTFHEILMTGFETATYSIVPPALDEVVFSSIEGARFQPAKVAFIIGATQENLPKVHENRSLLTEEERETLQSTLQAENKYLSLSISESTASEPFIAYQAFLAATKKLYITYPLSVDGSTRIQKISPYIARISKDLNLSIQHKAADITDSSQPEDFIGSKVQNISQLVKLIRNQFTTEDKMPFIWRNILSFLYRDKESVKVMERIFRSLKYKNIPEQLTPEIAEKLYGKNLFLSVSQLESYYLDSYSHFLQYGLRLKERQKYELSPAGAGEFYHEALEHIVRRMAQADQLSVDTVQKIAQEILVHLFGMDKYAILSSSNRMKFIQEQLNETIEHLSTIIYGQRSLTTFQNVRTEAIFGPPGMENELEGMVFSLKNDRKLYLRGKIDRIDKIEKDGKQYLSVLDYKSSQHSFDFIDAYYGLAMQMITYLDIAMLNADRLLASNAEPAGAFYLHVKNPLLKALIKPEEGEFKKQLLSEHKLKGLLIAETELTKIMEPDVELGESALVLPFRYKKSGSFYSNVNDLVTREELDLLIKNNRRRIQEAGNQILSGELKMNPVKDKLYIPSIQGPYRAISQFDSTLAENRYRRLEKLDKSKVLQKLQEELEEGSERDGNDSSKNKE</sequence>
<dbReference type="Pfam" id="PF12705">
    <property type="entry name" value="PDDEXK_1"/>
    <property type="match status" value="1"/>
</dbReference>
<name>A0A3Q9BLU4_9LACT</name>
<dbReference type="GO" id="GO:0006281">
    <property type="term" value="P:DNA repair"/>
    <property type="evidence" value="ECO:0007669"/>
    <property type="project" value="UniProtKB-KW"/>
</dbReference>
<evidence type="ECO:0000259" key="10">
    <source>
        <dbReference type="Pfam" id="PF12705"/>
    </source>
</evidence>
<evidence type="ECO:0000256" key="8">
    <source>
        <dbReference type="ARBA" id="ARBA00023125"/>
    </source>
</evidence>
<keyword evidence="7" id="KW-0067">ATP-binding</keyword>
<keyword evidence="3" id="KW-0227">DNA damage</keyword>
<dbReference type="GO" id="GO:0006310">
    <property type="term" value="P:DNA recombination"/>
    <property type="evidence" value="ECO:0007669"/>
    <property type="project" value="TreeGrafter"/>
</dbReference>
<dbReference type="GO" id="GO:0004527">
    <property type="term" value="F:exonuclease activity"/>
    <property type="evidence" value="ECO:0007669"/>
    <property type="project" value="UniProtKB-KW"/>
</dbReference>